<gene>
    <name evidence="2" type="ORF">P3T76_011953</name>
</gene>
<protein>
    <submittedName>
        <fullName evidence="2">Uncharacterized protein</fullName>
    </submittedName>
</protein>
<accession>A0AAD9G885</accession>
<dbReference type="EMBL" id="JASMQC010000028">
    <property type="protein sequence ID" value="KAK1933739.1"/>
    <property type="molecule type" value="Genomic_DNA"/>
</dbReference>
<keyword evidence="3" id="KW-1185">Reference proteome</keyword>
<evidence type="ECO:0000313" key="3">
    <source>
        <dbReference type="Proteomes" id="UP001259832"/>
    </source>
</evidence>
<evidence type="ECO:0000313" key="2">
    <source>
        <dbReference type="EMBL" id="KAK1933739.1"/>
    </source>
</evidence>
<organism evidence="2 3">
    <name type="scientific">Phytophthora citrophthora</name>
    <dbReference type="NCBI Taxonomy" id="4793"/>
    <lineage>
        <taxon>Eukaryota</taxon>
        <taxon>Sar</taxon>
        <taxon>Stramenopiles</taxon>
        <taxon>Oomycota</taxon>
        <taxon>Peronosporomycetes</taxon>
        <taxon>Peronosporales</taxon>
        <taxon>Peronosporaceae</taxon>
        <taxon>Phytophthora</taxon>
    </lineage>
</organism>
<name>A0AAD9G885_9STRA</name>
<dbReference type="AlphaFoldDB" id="A0AAD9G885"/>
<comment type="caution">
    <text evidence="2">The sequence shown here is derived from an EMBL/GenBank/DDBJ whole genome shotgun (WGS) entry which is preliminary data.</text>
</comment>
<proteinExistence type="predicted"/>
<reference evidence="2" key="1">
    <citation type="submission" date="2023-08" db="EMBL/GenBank/DDBJ databases">
        <title>Reference Genome Resource for the Citrus Pathogen Phytophthora citrophthora.</title>
        <authorList>
            <person name="Moller H."/>
            <person name="Coetzee B."/>
            <person name="Rose L.J."/>
            <person name="Van Niekerk J.M."/>
        </authorList>
    </citation>
    <scope>NUCLEOTIDE SEQUENCE</scope>
    <source>
        <strain evidence="2">STE-U-9442</strain>
    </source>
</reference>
<evidence type="ECO:0000256" key="1">
    <source>
        <dbReference type="SAM" id="MobiDB-lite"/>
    </source>
</evidence>
<feature type="region of interest" description="Disordered" evidence="1">
    <location>
        <begin position="44"/>
        <end position="63"/>
    </location>
</feature>
<sequence>MSEKQSHLNWTYRSGDNVLLRRDVGVQGKMQLLFDGSHEVTAAQEHETLTHDKNRRYLENVHL</sequence>
<dbReference type="Proteomes" id="UP001259832">
    <property type="component" value="Unassembled WGS sequence"/>
</dbReference>